<proteinExistence type="predicted"/>
<feature type="non-terminal residue" evidence="1">
    <location>
        <position position="1"/>
    </location>
</feature>
<gene>
    <name evidence="1" type="ORF">RFULGI_LOCUS4395</name>
</gene>
<organism evidence="1 2">
    <name type="scientific">Racocetra fulgida</name>
    <dbReference type="NCBI Taxonomy" id="60492"/>
    <lineage>
        <taxon>Eukaryota</taxon>
        <taxon>Fungi</taxon>
        <taxon>Fungi incertae sedis</taxon>
        <taxon>Mucoromycota</taxon>
        <taxon>Glomeromycotina</taxon>
        <taxon>Glomeromycetes</taxon>
        <taxon>Diversisporales</taxon>
        <taxon>Gigasporaceae</taxon>
        <taxon>Racocetra</taxon>
    </lineage>
</organism>
<evidence type="ECO:0000313" key="1">
    <source>
        <dbReference type="EMBL" id="CAG8545094.1"/>
    </source>
</evidence>
<comment type="caution">
    <text evidence="1">The sequence shown here is derived from an EMBL/GenBank/DDBJ whole genome shotgun (WGS) entry which is preliminary data.</text>
</comment>
<dbReference type="OrthoDB" id="2162994at2759"/>
<reference evidence="1" key="1">
    <citation type="submission" date="2021-06" db="EMBL/GenBank/DDBJ databases">
        <authorList>
            <person name="Kallberg Y."/>
            <person name="Tangrot J."/>
            <person name="Rosling A."/>
        </authorList>
    </citation>
    <scope>NUCLEOTIDE SEQUENCE</scope>
    <source>
        <strain evidence="1">IN212</strain>
    </source>
</reference>
<accession>A0A9N9AYV6</accession>
<protein>
    <submittedName>
        <fullName evidence="1">15216_t:CDS:1</fullName>
    </submittedName>
</protein>
<dbReference type="Proteomes" id="UP000789396">
    <property type="component" value="Unassembled WGS sequence"/>
</dbReference>
<sequence>FKETKNDKWLFPKDAILEALLMSELYDDLREYSLLTVKVLASFYLPQNEETLSSKQQHQSVTMRMINITQPMLDVLKKTTNDVTTVFKSMAAKVNKQPNRVYLQYCLLCDYPEDLLEVNLLFFVDIYC</sequence>
<name>A0A9N9AYV6_9GLOM</name>
<evidence type="ECO:0000313" key="2">
    <source>
        <dbReference type="Proteomes" id="UP000789396"/>
    </source>
</evidence>
<keyword evidence="2" id="KW-1185">Reference proteome</keyword>
<dbReference type="AlphaFoldDB" id="A0A9N9AYV6"/>
<dbReference type="EMBL" id="CAJVPZ010004356">
    <property type="protein sequence ID" value="CAG8545094.1"/>
    <property type="molecule type" value="Genomic_DNA"/>
</dbReference>